<evidence type="ECO:0000256" key="2">
    <source>
        <dbReference type="ARBA" id="ARBA00006185"/>
    </source>
</evidence>
<keyword evidence="5" id="KW-0812">Transmembrane</keyword>
<dbReference type="InterPro" id="IPR007241">
    <property type="entry name" value="Autophagy-rel_prot_9"/>
</dbReference>
<sequence>MELLSPVITPFVILFDLRPRAHRFVDFFREHSVNIEGLGDVCSFATMEVAQHGDPVFQASVMEPDPDEEEDEEEEEPSSIASPSRDGKTEMSLMHFAAVNPEWRAPASSQRFLERFRRTFHRDVHDLQEAVNLENNLLRQSIFSLVPMSLAPHLATLGTDPMVASNQYKARDGFTRMEGPPRPPASALGQAPSMSESLRQSGVVDPMSALRMSQINANETAAEMSLNALYLYGLRSRKLGLERSGTSNYGSFRG</sequence>
<evidence type="ECO:0000313" key="12">
    <source>
        <dbReference type="Proteomes" id="UP000095287"/>
    </source>
</evidence>
<name>A0A1I8A6R6_9BILA</name>
<keyword evidence="12" id="KW-1185">Reference proteome</keyword>
<feature type="region of interest" description="Disordered" evidence="11">
    <location>
        <begin position="59"/>
        <end position="87"/>
    </location>
</feature>
<evidence type="ECO:0000256" key="7">
    <source>
        <dbReference type="ARBA" id="ARBA00023006"/>
    </source>
</evidence>
<accession>A0A1I8A6R6</accession>
<dbReference type="PANTHER" id="PTHR13038:SF10">
    <property type="entry name" value="AUTOPHAGY-RELATED PROTEIN 9"/>
    <property type="match status" value="1"/>
</dbReference>
<keyword evidence="7 10" id="KW-0072">Autophagy</keyword>
<reference evidence="13" key="1">
    <citation type="submission" date="2016-11" db="UniProtKB">
        <authorList>
            <consortium name="WormBaseParasite"/>
        </authorList>
    </citation>
    <scope>IDENTIFICATION</scope>
</reference>
<dbReference type="AlphaFoldDB" id="A0A1I8A6R6"/>
<keyword evidence="6" id="KW-1133">Transmembrane helix</keyword>
<evidence type="ECO:0000256" key="6">
    <source>
        <dbReference type="ARBA" id="ARBA00022989"/>
    </source>
</evidence>
<comment type="similarity">
    <text evidence="2 10">Belongs to the ATG9 family.</text>
</comment>
<evidence type="ECO:0000256" key="11">
    <source>
        <dbReference type="SAM" id="MobiDB-lite"/>
    </source>
</evidence>
<dbReference type="GO" id="GO:0005776">
    <property type="term" value="C:autophagosome"/>
    <property type="evidence" value="ECO:0007669"/>
    <property type="project" value="TreeGrafter"/>
</dbReference>
<dbReference type="GO" id="GO:0061709">
    <property type="term" value="P:reticulophagy"/>
    <property type="evidence" value="ECO:0007669"/>
    <property type="project" value="TreeGrafter"/>
</dbReference>
<dbReference type="GO" id="GO:0034727">
    <property type="term" value="P:piecemeal microautophagy of the nucleus"/>
    <property type="evidence" value="ECO:0007669"/>
    <property type="project" value="TreeGrafter"/>
</dbReference>
<feature type="region of interest" description="Disordered" evidence="11">
    <location>
        <begin position="176"/>
        <end position="201"/>
    </location>
</feature>
<evidence type="ECO:0000256" key="3">
    <source>
        <dbReference type="ARBA" id="ARBA00018074"/>
    </source>
</evidence>
<dbReference type="Pfam" id="PF04109">
    <property type="entry name" value="ATG9"/>
    <property type="match status" value="1"/>
</dbReference>
<keyword evidence="4 10" id="KW-0813">Transport</keyword>
<evidence type="ECO:0000256" key="4">
    <source>
        <dbReference type="ARBA" id="ARBA00022448"/>
    </source>
</evidence>
<evidence type="ECO:0000256" key="10">
    <source>
        <dbReference type="RuleBase" id="RU364027"/>
    </source>
</evidence>
<evidence type="ECO:0000256" key="1">
    <source>
        <dbReference type="ARBA" id="ARBA00004511"/>
    </source>
</evidence>
<dbReference type="GO" id="GO:0034045">
    <property type="term" value="C:phagophore assembly site membrane"/>
    <property type="evidence" value="ECO:0007669"/>
    <property type="project" value="UniProtKB-SubCell"/>
</dbReference>
<comment type="subcellular location">
    <subcellularLocation>
        <location evidence="1 10">Preautophagosomal structure membrane</location>
        <topology evidence="1 10">Multi-pass membrane protein</topology>
    </subcellularLocation>
</comment>
<dbReference type="GO" id="GO:0034497">
    <property type="term" value="P:protein localization to phagophore assembly site"/>
    <property type="evidence" value="ECO:0007669"/>
    <property type="project" value="TreeGrafter"/>
</dbReference>
<dbReference type="Proteomes" id="UP000095287">
    <property type="component" value="Unplaced"/>
</dbReference>
<keyword evidence="9" id="KW-0472">Membrane</keyword>
<dbReference type="WBParaSite" id="L893_g33414.t1">
    <property type="protein sequence ID" value="L893_g33414.t1"/>
    <property type="gene ID" value="L893_g33414"/>
</dbReference>
<evidence type="ECO:0000313" key="13">
    <source>
        <dbReference type="WBParaSite" id="L893_g33414.t1"/>
    </source>
</evidence>
<proteinExistence type="inferred from homology"/>
<comment type="function">
    <text evidence="10">Phospholipid scramblase involved in autophagy. Cycles between the preautophagosomal structure/phagophore assembly site (PAS) and the cytoplasmic vesicle pool and supplies membrane for the growing autophagosome. Lipid scramblase activity plays a key role in preautophagosomal structure/phagophore assembly by distributing the phospholipids that arrive through ATG2 from the cytoplasmic to the luminal leaflet of the bilayer, thereby driving autophagosomal membrane expansion.</text>
</comment>
<dbReference type="PANTHER" id="PTHR13038">
    <property type="entry name" value="APG9 AUTOPHAGY 9"/>
    <property type="match status" value="1"/>
</dbReference>
<dbReference type="GO" id="GO:0000422">
    <property type="term" value="P:autophagy of mitochondrion"/>
    <property type="evidence" value="ECO:0007669"/>
    <property type="project" value="TreeGrafter"/>
</dbReference>
<dbReference type="GO" id="GO:0006869">
    <property type="term" value="P:lipid transport"/>
    <property type="evidence" value="ECO:0007669"/>
    <property type="project" value="UniProtKB-KW"/>
</dbReference>
<protein>
    <recommendedName>
        <fullName evidence="3 10">Autophagy-related protein 9</fullName>
    </recommendedName>
</protein>
<feature type="compositionally biased region" description="Acidic residues" evidence="11">
    <location>
        <begin position="64"/>
        <end position="77"/>
    </location>
</feature>
<evidence type="ECO:0000256" key="8">
    <source>
        <dbReference type="ARBA" id="ARBA00023055"/>
    </source>
</evidence>
<keyword evidence="8 10" id="KW-0445">Lipid transport</keyword>
<evidence type="ECO:0000256" key="9">
    <source>
        <dbReference type="ARBA" id="ARBA00023136"/>
    </source>
</evidence>
<organism evidence="12 13">
    <name type="scientific">Steinernema glaseri</name>
    <dbReference type="NCBI Taxonomy" id="37863"/>
    <lineage>
        <taxon>Eukaryota</taxon>
        <taxon>Metazoa</taxon>
        <taxon>Ecdysozoa</taxon>
        <taxon>Nematoda</taxon>
        <taxon>Chromadorea</taxon>
        <taxon>Rhabditida</taxon>
        <taxon>Tylenchina</taxon>
        <taxon>Panagrolaimomorpha</taxon>
        <taxon>Strongyloidoidea</taxon>
        <taxon>Steinernematidae</taxon>
        <taxon>Steinernema</taxon>
    </lineage>
</organism>
<evidence type="ECO:0000256" key="5">
    <source>
        <dbReference type="ARBA" id="ARBA00022692"/>
    </source>
</evidence>